<dbReference type="AlphaFoldDB" id="A0AAV2G880"/>
<gene>
    <name evidence="2" type="ORF">LTRI10_LOCUS46222</name>
</gene>
<organism evidence="2 3">
    <name type="scientific">Linum trigynum</name>
    <dbReference type="NCBI Taxonomy" id="586398"/>
    <lineage>
        <taxon>Eukaryota</taxon>
        <taxon>Viridiplantae</taxon>
        <taxon>Streptophyta</taxon>
        <taxon>Embryophyta</taxon>
        <taxon>Tracheophyta</taxon>
        <taxon>Spermatophyta</taxon>
        <taxon>Magnoliopsida</taxon>
        <taxon>eudicotyledons</taxon>
        <taxon>Gunneridae</taxon>
        <taxon>Pentapetalae</taxon>
        <taxon>rosids</taxon>
        <taxon>fabids</taxon>
        <taxon>Malpighiales</taxon>
        <taxon>Linaceae</taxon>
        <taxon>Linum</taxon>
    </lineage>
</organism>
<reference evidence="2 3" key="1">
    <citation type="submission" date="2024-04" db="EMBL/GenBank/DDBJ databases">
        <authorList>
            <person name="Fracassetti M."/>
        </authorList>
    </citation>
    <scope>NUCLEOTIDE SEQUENCE [LARGE SCALE GENOMIC DNA]</scope>
</reference>
<keyword evidence="3" id="KW-1185">Reference proteome</keyword>
<evidence type="ECO:0000256" key="1">
    <source>
        <dbReference type="SAM" id="MobiDB-lite"/>
    </source>
</evidence>
<feature type="compositionally biased region" description="Low complexity" evidence="1">
    <location>
        <begin position="1"/>
        <end position="18"/>
    </location>
</feature>
<sequence length="101" mass="10549">MASSSSRSPSPPAVAAAADANGTRELEVSLAPAGLMKKDCMWLAVSVQEGFRYIKAFFVGQAKKLTAKSEEAAAAAELQTSKMQVEAADEAETAKKKLQGS</sequence>
<accession>A0AAV2G880</accession>
<name>A0AAV2G880_9ROSI</name>
<evidence type="ECO:0000313" key="3">
    <source>
        <dbReference type="Proteomes" id="UP001497516"/>
    </source>
</evidence>
<dbReference type="Proteomes" id="UP001497516">
    <property type="component" value="Chromosome 8"/>
</dbReference>
<evidence type="ECO:0000313" key="2">
    <source>
        <dbReference type="EMBL" id="CAL1406502.1"/>
    </source>
</evidence>
<proteinExistence type="predicted"/>
<protein>
    <submittedName>
        <fullName evidence="2">Uncharacterized protein</fullName>
    </submittedName>
</protein>
<dbReference type="EMBL" id="OZ034821">
    <property type="protein sequence ID" value="CAL1406502.1"/>
    <property type="molecule type" value="Genomic_DNA"/>
</dbReference>
<feature type="region of interest" description="Disordered" evidence="1">
    <location>
        <begin position="1"/>
        <end position="21"/>
    </location>
</feature>